<dbReference type="SFLD" id="SFLDS00003">
    <property type="entry name" value="Haloacid_Dehalogenase"/>
    <property type="match status" value="1"/>
</dbReference>
<dbReference type="InParanoid" id="A0A409YE84"/>
<dbReference type="InterPro" id="IPR008930">
    <property type="entry name" value="Terpenoid_cyclase/PrenylTrfase"/>
</dbReference>
<dbReference type="CDD" id="cd02603">
    <property type="entry name" value="HAD_sEH-N_like"/>
    <property type="match status" value="1"/>
</dbReference>
<dbReference type="PRINTS" id="PR00413">
    <property type="entry name" value="HADHALOGNASE"/>
</dbReference>
<dbReference type="InterPro" id="IPR036412">
    <property type="entry name" value="HAD-like_sf"/>
</dbReference>
<dbReference type="SUPFAM" id="SSF56784">
    <property type="entry name" value="HAD-like"/>
    <property type="match status" value="1"/>
</dbReference>
<dbReference type="STRING" id="181874.A0A409YE84"/>
<keyword evidence="2" id="KW-1185">Reference proteome</keyword>
<dbReference type="Pfam" id="PF00702">
    <property type="entry name" value="Hydrolase"/>
    <property type="match status" value="1"/>
</dbReference>
<name>A0A409YE84_9AGAR</name>
<proteinExistence type="predicted"/>
<gene>
    <name evidence="1" type="ORF">CVT24_006369</name>
</gene>
<dbReference type="NCBIfam" id="TIGR01509">
    <property type="entry name" value="HAD-SF-IA-v3"/>
    <property type="match status" value="1"/>
</dbReference>
<organism evidence="1 2">
    <name type="scientific">Panaeolus cyanescens</name>
    <dbReference type="NCBI Taxonomy" id="181874"/>
    <lineage>
        <taxon>Eukaryota</taxon>
        <taxon>Fungi</taxon>
        <taxon>Dikarya</taxon>
        <taxon>Basidiomycota</taxon>
        <taxon>Agaricomycotina</taxon>
        <taxon>Agaricomycetes</taxon>
        <taxon>Agaricomycetidae</taxon>
        <taxon>Agaricales</taxon>
        <taxon>Agaricineae</taxon>
        <taxon>Galeropsidaceae</taxon>
        <taxon>Panaeolus</taxon>
    </lineage>
</organism>
<dbReference type="InterPro" id="IPR023214">
    <property type="entry name" value="HAD_sf"/>
</dbReference>
<dbReference type="PANTHER" id="PTHR43611">
    <property type="entry name" value="ALPHA-D-GLUCOSE 1-PHOSPHATE PHOSPHATASE"/>
    <property type="match status" value="1"/>
</dbReference>
<dbReference type="Proteomes" id="UP000284842">
    <property type="component" value="Unassembled WGS sequence"/>
</dbReference>
<evidence type="ECO:0000313" key="2">
    <source>
        <dbReference type="Proteomes" id="UP000284842"/>
    </source>
</evidence>
<dbReference type="GO" id="GO:0016791">
    <property type="term" value="F:phosphatase activity"/>
    <property type="evidence" value="ECO:0007669"/>
    <property type="project" value="UniProtKB-ARBA"/>
</dbReference>
<protein>
    <recommendedName>
        <fullName evidence="3">HAD-like protein</fullName>
    </recommendedName>
</protein>
<evidence type="ECO:0000313" key="1">
    <source>
        <dbReference type="EMBL" id="PPR01294.1"/>
    </source>
</evidence>
<sequence length="525" mass="58925">MPNITAQQVSLNSTPSKPINTIVFDLGDVLFTWSASTPKSPLPAKVVRNILRSVNWFEYEKGNISEEEAYSLVGQEFNVSAADVKTAFEAARDSLQSDPQMLEVIKELRKKGITIYAMSNISAPDYEVLKTKAAPEEWALFDHTFTSAAAHERKPNIGFFKHVIDNAGIDPTTTVFVDDKLENVLSARSFGMHGIVFEDKSKVIQELKNLCFDPIERGKEFLESHKKKLNSVTSNNIELSENFAQLLILEATGDKSLVDYIKYSGQFNFFQNGGVLTTEQFPNDLDTTSIGLTVSDHVDNATKHRVMDEMLKYRNSDGIIQVYFDHTRPRIDPVVCVNVLTLFYENGRGHELSATLDWVKQVLINRAYIAGTYYYATADLFLFFLSRLIEVAPEIRPSIVPLFRERVMERFGAEADALSLAARIIAASVVDIIDERDLETLRSMQGVDGGWANGWFYKYGASGILIKNDGVTTAWAMRAIRQVRALRKRQVQPASAAPPSILSSVYQLSSAIFHIIPRFISPFYT</sequence>
<dbReference type="SFLD" id="SFLDG01129">
    <property type="entry name" value="C1.5:_HAD__Beta-PGM__Phosphata"/>
    <property type="match status" value="1"/>
</dbReference>
<dbReference type="OrthoDB" id="2012566at2759"/>
<dbReference type="PANTHER" id="PTHR43611:SF3">
    <property type="entry name" value="FLAVIN MONONUCLEOTIDE HYDROLASE 1, CHLOROPLATIC"/>
    <property type="match status" value="1"/>
</dbReference>
<dbReference type="AlphaFoldDB" id="A0A409YE84"/>
<evidence type="ECO:0008006" key="3">
    <source>
        <dbReference type="Google" id="ProtNLM"/>
    </source>
</evidence>
<dbReference type="InterPro" id="IPR006439">
    <property type="entry name" value="HAD-SF_hydro_IA"/>
</dbReference>
<accession>A0A409YE84</accession>
<reference evidence="1 2" key="1">
    <citation type="journal article" date="2018" name="Evol. Lett.">
        <title>Horizontal gene cluster transfer increased hallucinogenic mushroom diversity.</title>
        <authorList>
            <person name="Reynolds H.T."/>
            <person name="Vijayakumar V."/>
            <person name="Gluck-Thaler E."/>
            <person name="Korotkin H.B."/>
            <person name="Matheny P.B."/>
            <person name="Slot J.C."/>
        </authorList>
    </citation>
    <scope>NUCLEOTIDE SEQUENCE [LARGE SCALE GENOMIC DNA]</scope>
    <source>
        <strain evidence="1 2">2629</strain>
    </source>
</reference>
<comment type="caution">
    <text evidence="1">The sequence shown here is derived from an EMBL/GenBank/DDBJ whole genome shotgun (WGS) entry which is preliminary data.</text>
</comment>
<dbReference type="SUPFAM" id="SSF48239">
    <property type="entry name" value="Terpenoid cyclases/Protein prenyltransferases"/>
    <property type="match status" value="1"/>
</dbReference>
<dbReference type="Gene3D" id="3.40.50.1000">
    <property type="entry name" value="HAD superfamily/HAD-like"/>
    <property type="match status" value="1"/>
</dbReference>
<dbReference type="EMBL" id="NHTK01001259">
    <property type="protein sequence ID" value="PPR01294.1"/>
    <property type="molecule type" value="Genomic_DNA"/>
</dbReference>